<dbReference type="Gene3D" id="1.10.3110.10">
    <property type="entry name" value="protoporphyrinogen ix oxidase, domain 3"/>
    <property type="match status" value="1"/>
</dbReference>
<dbReference type="Pfam" id="PF01593">
    <property type="entry name" value="Amino_oxidase"/>
    <property type="match status" value="1"/>
</dbReference>
<dbReference type="Gene3D" id="3.50.50.60">
    <property type="entry name" value="FAD/NAD(P)-binding domain"/>
    <property type="match status" value="1"/>
</dbReference>
<evidence type="ECO:0000256" key="9">
    <source>
        <dbReference type="ARBA" id="ARBA00023133"/>
    </source>
</evidence>
<dbReference type="NCBIfam" id="TIGR00562">
    <property type="entry name" value="proto_IX_ox"/>
    <property type="match status" value="1"/>
</dbReference>
<keyword evidence="3" id="KW-0150">Chloroplast</keyword>
<comment type="cofactor">
    <cofactor evidence="1">
        <name>FAD</name>
        <dbReference type="ChEBI" id="CHEBI:57692"/>
    </cofactor>
</comment>
<dbReference type="InterPro" id="IPR036188">
    <property type="entry name" value="FAD/NAD-bd_sf"/>
</dbReference>
<dbReference type="SUPFAM" id="SSF54373">
    <property type="entry name" value="FAD-linked reductases, C-terminal domain"/>
    <property type="match status" value="1"/>
</dbReference>
<dbReference type="GO" id="GO:0004729">
    <property type="term" value="F:oxygen-dependent protoporphyrinogen oxidase activity"/>
    <property type="evidence" value="ECO:0007669"/>
    <property type="project" value="InterPro"/>
</dbReference>
<dbReference type="GO" id="GO:0009507">
    <property type="term" value="C:chloroplast"/>
    <property type="evidence" value="ECO:0007669"/>
    <property type="project" value="UniProtKB-SubCell"/>
</dbReference>
<comment type="caution">
    <text evidence="12">The sequence shown here is derived from an EMBL/GenBank/DDBJ whole genome shotgun (WGS) entry which is preliminary data.</text>
</comment>
<evidence type="ECO:0000259" key="11">
    <source>
        <dbReference type="Pfam" id="PF01593"/>
    </source>
</evidence>
<comment type="subcellular location">
    <subcellularLocation>
        <location evidence="2">Plastid</location>
        <location evidence="2">Chloroplast</location>
    </subcellularLocation>
</comment>
<gene>
    <name evidence="12" type="ORF">LCGC14_1697060</name>
</gene>
<reference evidence="12" key="1">
    <citation type="journal article" date="2015" name="Nature">
        <title>Complex archaea that bridge the gap between prokaryotes and eukaryotes.</title>
        <authorList>
            <person name="Spang A."/>
            <person name="Saw J.H."/>
            <person name="Jorgensen S.L."/>
            <person name="Zaremba-Niedzwiedzka K."/>
            <person name="Martijn J."/>
            <person name="Lind A.E."/>
            <person name="van Eijk R."/>
            <person name="Schleper C."/>
            <person name="Guy L."/>
            <person name="Ettema T.J."/>
        </authorList>
    </citation>
    <scope>NUCLEOTIDE SEQUENCE</scope>
</reference>
<sequence>MRVIVVGGGVSGLTVAWALSREPGFDVTLFESSGRIGGKVRSERVEGYLCEWGVNGFLDKEPKTIEVSEALSISPVRSSDASRVRYICSGGRLHRLPETPGAFLASGLMSVLGKLRLAMEPFIAKGNLEDESLADFGRRRLGREAFQMLIDPMASGIYAGDPEKLSLKSCFKRINELEQTYGSLIKAMVSLMKERKKNVGAGPTGTLTSFGGGMHELTDALYAALDGQVRLLREVLSVEKTPSGWGLHLADGSVAESDAVVLAAPAHKASGMLFELEPDTSKVFGNIPYPPLSVVALGFKAEGLGVDVDAFGFLVPFREGRKVLGTLYDSSIFPNRAPEGKVLLRSMAGGVRAPEIAELPEQALIETVLAELRSITGLKAEPEFAKSFLHKKAIPQYNVGHFKVLDALAETEARHKGLYITGNAFRGVSLNDCVASGLRLAERMRDELLPSK</sequence>
<evidence type="ECO:0000256" key="3">
    <source>
        <dbReference type="ARBA" id="ARBA00022528"/>
    </source>
</evidence>
<evidence type="ECO:0000256" key="8">
    <source>
        <dbReference type="ARBA" id="ARBA00023002"/>
    </source>
</evidence>
<keyword evidence="8" id="KW-0560">Oxidoreductase</keyword>
<protein>
    <recommendedName>
        <fullName evidence="11">Amine oxidase domain-containing protein</fullName>
    </recommendedName>
</protein>
<dbReference type="GO" id="GO:0006783">
    <property type="term" value="P:heme biosynthetic process"/>
    <property type="evidence" value="ECO:0007669"/>
    <property type="project" value="UniProtKB-KW"/>
</dbReference>
<dbReference type="InterPro" id="IPR050464">
    <property type="entry name" value="Zeta_carotene_desat/Oxidored"/>
</dbReference>
<feature type="domain" description="Amine oxidase" evidence="11">
    <location>
        <begin position="10"/>
        <end position="444"/>
    </location>
</feature>
<dbReference type="FunFam" id="1.10.3110.10:FF:000002">
    <property type="entry name" value="Protoporphyrinogen oxidase"/>
    <property type="match status" value="1"/>
</dbReference>
<comment type="pathway">
    <text evidence="10">Porphyrin-containing compound metabolism.</text>
</comment>
<dbReference type="InterPro" id="IPR002937">
    <property type="entry name" value="Amino_oxidase"/>
</dbReference>
<evidence type="ECO:0000256" key="10">
    <source>
        <dbReference type="ARBA" id="ARBA00023444"/>
    </source>
</evidence>
<keyword evidence="5" id="KW-0934">Plastid</keyword>
<organism evidence="12">
    <name type="scientific">marine sediment metagenome</name>
    <dbReference type="NCBI Taxonomy" id="412755"/>
    <lineage>
        <taxon>unclassified sequences</taxon>
        <taxon>metagenomes</taxon>
        <taxon>ecological metagenomes</taxon>
    </lineage>
</organism>
<evidence type="ECO:0000313" key="12">
    <source>
        <dbReference type="EMBL" id="KKM15341.1"/>
    </source>
</evidence>
<keyword evidence="7" id="KW-0809">Transit peptide</keyword>
<keyword evidence="4" id="KW-0285">Flavoprotein</keyword>
<evidence type="ECO:0000256" key="4">
    <source>
        <dbReference type="ARBA" id="ARBA00022630"/>
    </source>
</evidence>
<dbReference type="PANTHER" id="PTHR42923">
    <property type="entry name" value="PROTOPORPHYRINOGEN OXIDASE"/>
    <property type="match status" value="1"/>
</dbReference>
<dbReference type="EMBL" id="LAZR01014930">
    <property type="protein sequence ID" value="KKM15341.1"/>
    <property type="molecule type" value="Genomic_DNA"/>
</dbReference>
<evidence type="ECO:0000256" key="2">
    <source>
        <dbReference type="ARBA" id="ARBA00004229"/>
    </source>
</evidence>
<evidence type="ECO:0000256" key="6">
    <source>
        <dbReference type="ARBA" id="ARBA00022827"/>
    </source>
</evidence>
<evidence type="ECO:0000256" key="7">
    <source>
        <dbReference type="ARBA" id="ARBA00022946"/>
    </source>
</evidence>
<evidence type="ECO:0000256" key="1">
    <source>
        <dbReference type="ARBA" id="ARBA00001974"/>
    </source>
</evidence>
<name>A0A0F9HIW4_9ZZZZ</name>
<accession>A0A0F9HIW4</accession>
<dbReference type="InterPro" id="IPR004572">
    <property type="entry name" value="Protoporphyrinogen_oxidase"/>
</dbReference>
<proteinExistence type="predicted"/>
<evidence type="ECO:0000256" key="5">
    <source>
        <dbReference type="ARBA" id="ARBA00022640"/>
    </source>
</evidence>
<keyword evidence="9" id="KW-0350">Heme biosynthesis</keyword>
<keyword evidence="6" id="KW-0274">FAD</keyword>
<dbReference type="PANTHER" id="PTHR42923:SF3">
    <property type="entry name" value="PROTOPORPHYRINOGEN OXIDASE"/>
    <property type="match status" value="1"/>
</dbReference>
<dbReference type="SUPFAM" id="SSF51905">
    <property type="entry name" value="FAD/NAD(P)-binding domain"/>
    <property type="match status" value="1"/>
</dbReference>
<dbReference type="AlphaFoldDB" id="A0A0F9HIW4"/>
<dbReference type="Gene3D" id="3.90.660.20">
    <property type="entry name" value="Protoporphyrinogen oxidase, mitochondrial, domain 2"/>
    <property type="match status" value="1"/>
</dbReference>